<dbReference type="GeneID" id="54489302"/>
<evidence type="ECO:0000313" key="3">
    <source>
        <dbReference type="Proteomes" id="UP000799437"/>
    </source>
</evidence>
<reference evidence="2" key="1">
    <citation type="journal article" date="2020" name="Stud. Mycol.">
        <title>101 Dothideomycetes genomes: a test case for predicting lifestyles and emergence of pathogens.</title>
        <authorList>
            <person name="Haridas S."/>
            <person name="Albert R."/>
            <person name="Binder M."/>
            <person name="Bloem J."/>
            <person name="Labutti K."/>
            <person name="Salamov A."/>
            <person name="Andreopoulos B."/>
            <person name="Baker S."/>
            <person name="Barry K."/>
            <person name="Bills G."/>
            <person name="Bluhm B."/>
            <person name="Cannon C."/>
            <person name="Castanera R."/>
            <person name="Culley D."/>
            <person name="Daum C."/>
            <person name="Ezra D."/>
            <person name="Gonzalez J."/>
            <person name="Henrissat B."/>
            <person name="Kuo A."/>
            <person name="Liang C."/>
            <person name="Lipzen A."/>
            <person name="Lutzoni F."/>
            <person name="Magnuson J."/>
            <person name="Mondo S."/>
            <person name="Nolan M."/>
            <person name="Ohm R."/>
            <person name="Pangilinan J."/>
            <person name="Park H.-J."/>
            <person name="Ramirez L."/>
            <person name="Alfaro M."/>
            <person name="Sun H."/>
            <person name="Tritt A."/>
            <person name="Yoshinaga Y."/>
            <person name="Zwiers L.-H."/>
            <person name="Turgeon B."/>
            <person name="Goodwin S."/>
            <person name="Spatafora J."/>
            <person name="Crous P."/>
            <person name="Grigoriev I."/>
        </authorList>
    </citation>
    <scope>NUCLEOTIDE SEQUENCE</scope>
    <source>
        <strain evidence="2">CBS 121739</strain>
    </source>
</reference>
<dbReference type="EMBL" id="ML996573">
    <property type="protein sequence ID" value="KAF2757671.1"/>
    <property type="molecule type" value="Genomic_DNA"/>
</dbReference>
<proteinExistence type="predicted"/>
<accession>A0A6A6W9B1</accession>
<gene>
    <name evidence="2" type="ORF">EJ05DRAFT_511446</name>
</gene>
<dbReference type="AlphaFoldDB" id="A0A6A6W9B1"/>
<organism evidence="2 3">
    <name type="scientific">Pseudovirgaria hyperparasitica</name>
    <dbReference type="NCBI Taxonomy" id="470096"/>
    <lineage>
        <taxon>Eukaryota</taxon>
        <taxon>Fungi</taxon>
        <taxon>Dikarya</taxon>
        <taxon>Ascomycota</taxon>
        <taxon>Pezizomycotina</taxon>
        <taxon>Dothideomycetes</taxon>
        <taxon>Dothideomycetes incertae sedis</taxon>
        <taxon>Acrospermales</taxon>
        <taxon>Acrospermaceae</taxon>
        <taxon>Pseudovirgaria</taxon>
    </lineage>
</organism>
<feature type="region of interest" description="Disordered" evidence="1">
    <location>
        <begin position="1"/>
        <end position="28"/>
    </location>
</feature>
<evidence type="ECO:0000256" key="1">
    <source>
        <dbReference type="SAM" id="MobiDB-lite"/>
    </source>
</evidence>
<evidence type="ECO:0000313" key="2">
    <source>
        <dbReference type="EMBL" id="KAF2757671.1"/>
    </source>
</evidence>
<feature type="region of interest" description="Disordered" evidence="1">
    <location>
        <begin position="307"/>
        <end position="343"/>
    </location>
</feature>
<dbReference type="OrthoDB" id="72441at2759"/>
<protein>
    <recommendedName>
        <fullName evidence="4">Peroxin/Ferlin domain-containing protein</fullName>
    </recommendedName>
</protein>
<dbReference type="Proteomes" id="UP000799437">
    <property type="component" value="Unassembled WGS sequence"/>
</dbReference>
<name>A0A6A6W9B1_9PEZI</name>
<dbReference type="RefSeq" id="XP_033600122.1">
    <property type="nucleotide sequence ID" value="XM_033748248.1"/>
</dbReference>
<keyword evidence="3" id="KW-1185">Reference proteome</keyword>
<dbReference type="PANTHER" id="PTHR23250">
    <property type="entry name" value="DYSFERLIN-RELATED"/>
    <property type="match status" value="1"/>
</dbReference>
<dbReference type="PANTHER" id="PTHR23250:SF1">
    <property type="entry name" value="TECTONIN BETA-PROPELLER REPEAT-CONTAINING PROTEIN 1"/>
    <property type="match status" value="1"/>
</dbReference>
<dbReference type="InterPro" id="IPR051513">
    <property type="entry name" value="Tectonin_beta-prop"/>
</dbReference>
<feature type="compositionally biased region" description="Basic and acidic residues" evidence="1">
    <location>
        <begin position="334"/>
        <end position="343"/>
    </location>
</feature>
<sequence>MAEEPISLEDHSPITPAIDTDSEEKSSPTENIDILYENQRGAFCCGIPLFSANSLLNFDPKPWVTSTYKPSPVNITNAQLPDPSWEWTWKSWYVDMSHDVDEEGWEYSYWFRGFSWHGSHPWFHSFVRRRRWLRKRNKKKQRTRKDLEDAQPLRKDAASIGTTLVPSNFVMNTRQPSVDEGQREEITNVLALMAALKKSPIDREKIVVVKQFLSQGGEELHYLAENIPAIMAQLVFQDSRRQLLATLTAELDAAGEHREEHKNRKQPEDEIESRRIDNLLKAANTADEQCRKLEYWSDIRGMVREGEAKGATDAAHGWDGHGWQGVDSSGPPPGRDEQLREKD</sequence>
<evidence type="ECO:0008006" key="4">
    <source>
        <dbReference type="Google" id="ProtNLM"/>
    </source>
</evidence>